<feature type="compositionally biased region" description="Basic and acidic residues" evidence="1">
    <location>
        <begin position="91"/>
        <end position="110"/>
    </location>
</feature>
<comment type="caution">
    <text evidence="2">The sequence shown here is derived from an EMBL/GenBank/DDBJ whole genome shotgun (WGS) entry which is preliminary data.</text>
</comment>
<gene>
    <name evidence="2" type="ORF">ATANTOWER_028499</name>
</gene>
<evidence type="ECO:0000313" key="3">
    <source>
        <dbReference type="Proteomes" id="UP001345963"/>
    </source>
</evidence>
<feature type="region of interest" description="Disordered" evidence="1">
    <location>
        <begin position="86"/>
        <end position="134"/>
    </location>
</feature>
<feature type="region of interest" description="Disordered" evidence="1">
    <location>
        <begin position="1"/>
        <end position="44"/>
    </location>
</feature>
<name>A0ABU7BL51_9TELE</name>
<proteinExistence type="predicted"/>
<accession>A0ABU7BL51</accession>
<evidence type="ECO:0000256" key="1">
    <source>
        <dbReference type="SAM" id="MobiDB-lite"/>
    </source>
</evidence>
<keyword evidence="3" id="KW-1185">Reference proteome</keyword>
<sequence length="134" mass="14538">MISSSDPDTTSPSTAATRRPMRNPLGGKEVPDDGRVQYEGTPHPGAFLRTVPLLVDEVLPPTTSSTGGQDSADRISRVALEVPGGRRGLGRRAERTGMDRLNQRDMEYRVNAETGRQAETNSGGTDNRMDDIRT</sequence>
<organism evidence="2 3">
    <name type="scientific">Ataeniobius toweri</name>
    <dbReference type="NCBI Taxonomy" id="208326"/>
    <lineage>
        <taxon>Eukaryota</taxon>
        <taxon>Metazoa</taxon>
        <taxon>Chordata</taxon>
        <taxon>Craniata</taxon>
        <taxon>Vertebrata</taxon>
        <taxon>Euteleostomi</taxon>
        <taxon>Actinopterygii</taxon>
        <taxon>Neopterygii</taxon>
        <taxon>Teleostei</taxon>
        <taxon>Neoteleostei</taxon>
        <taxon>Acanthomorphata</taxon>
        <taxon>Ovalentaria</taxon>
        <taxon>Atherinomorphae</taxon>
        <taxon>Cyprinodontiformes</taxon>
        <taxon>Goodeidae</taxon>
        <taxon>Ataeniobius</taxon>
    </lineage>
</organism>
<dbReference type="Proteomes" id="UP001345963">
    <property type="component" value="Unassembled WGS sequence"/>
</dbReference>
<reference evidence="2 3" key="1">
    <citation type="submission" date="2021-07" db="EMBL/GenBank/DDBJ databases">
        <authorList>
            <person name="Palmer J.M."/>
        </authorList>
    </citation>
    <scope>NUCLEOTIDE SEQUENCE [LARGE SCALE GENOMIC DNA]</scope>
    <source>
        <strain evidence="2 3">AT_MEX2019</strain>
        <tissue evidence="2">Muscle</tissue>
    </source>
</reference>
<evidence type="ECO:0000313" key="2">
    <source>
        <dbReference type="EMBL" id="MED6250285.1"/>
    </source>
</evidence>
<feature type="compositionally biased region" description="Low complexity" evidence="1">
    <location>
        <begin position="1"/>
        <end position="17"/>
    </location>
</feature>
<dbReference type="EMBL" id="JAHUTI010056344">
    <property type="protein sequence ID" value="MED6250285.1"/>
    <property type="molecule type" value="Genomic_DNA"/>
</dbReference>
<protein>
    <submittedName>
        <fullName evidence="2">Uncharacterized protein</fullName>
    </submittedName>
</protein>